<evidence type="ECO:0000313" key="2">
    <source>
        <dbReference type="EMBL" id="SFV56241.1"/>
    </source>
</evidence>
<dbReference type="EMBL" id="FPHI01000012">
    <property type="protein sequence ID" value="SFV56241.1"/>
    <property type="molecule type" value="Genomic_DNA"/>
</dbReference>
<feature type="transmembrane region" description="Helical" evidence="1">
    <location>
        <begin position="16"/>
        <end position="40"/>
    </location>
</feature>
<evidence type="ECO:0000256" key="1">
    <source>
        <dbReference type="SAM" id="Phobius"/>
    </source>
</evidence>
<keyword evidence="1" id="KW-0812">Transmembrane</keyword>
<sequence length="304" mass="35053">MDKNLPYQKIHSQRSGFALLITLSVLSVIIALTVVLLGYFDEVKEDSDTTKALIQADVYYADILEVFEKVKDKKALFNILYRVPVFLQSPDKRFSLSLKCEPLAKGININWLGFEEDKKRHYLYEEAQRIFDILVQQYGVEDPDRLLEMLTLEIGGSSTFVVREQSRLRQKNGIISYEQFSDIVSRYQLEADDSHVGHIPWRKYFSFSDKAQKIDAEYSSAELISLLFDIDLATVNEWHNAAEKSSLAVFVEENGLNYAQKKPLLAEETFLGQSMCSVRYGDGYHFSFRYIDGGAKHFEFYGKH</sequence>
<gene>
    <name evidence="2" type="ORF">MNB_SV-3-173</name>
</gene>
<dbReference type="AlphaFoldDB" id="A0A1W1BS10"/>
<organism evidence="2">
    <name type="scientific">hydrothermal vent metagenome</name>
    <dbReference type="NCBI Taxonomy" id="652676"/>
    <lineage>
        <taxon>unclassified sequences</taxon>
        <taxon>metagenomes</taxon>
        <taxon>ecological metagenomes</taxon>
    </lineage>
</organism>
<evidence type="ECO:0008006" key="3">
    <source>
        <dbReference type="Google" id="ProtNLM"/>
    </source>
</evidence>
<accession>A0A1W1BS10</accession>
<protein>
    <recommendedName>
        <fullName evidence="3">General secretion pathway protein K</fullName>
    </recommendedName>
</protein>
<keyword evidence="1" id="KW-1133">Transmembrane helix</keyword>
<reference evidence="2" key="1">
    <citation type="submission" date="2016-10" db="EMBL/GenBank/DDBJ databases">
        <authorList>
            <person name="de Groot N.N."/>
        </authorList>
    </citation>
    <scope>NUCLEOTIDE SEQUENCE</scope>
</reference>
<proteinExistence type="predicted"/>
<keyword evidence="1" id="KW-0472">Membrane</keyword>
<name>A0A1W1BS10_9ZZZZ</name>